<reference evidence="4 5" key="1">
    <citation type="submission" date="2020-03" db="EMBL/GenBank/DDBJ databases">
        <title>Whole genome shotgun sequence of Phytohabitans houttuyneae NBRC 108639.</title>
        <authorList>
            <person name="Komaki H."/>
            <person name="Tamura T."/>
        </authorList>
    </citation>
    <scope>NUCLEOTIDE SEQUENCE [LARGE SCALE GENOMIC DNA]</scope>
    <source>
        <strain evidence="4 5">NBRC 108639</strain>
    </source>
</reference>
<organism evidence="4 5">
    <name type="scientific">Phytohabitans houttuyneae</name>
    <dbReference type="NCBI Taxonomy" id="1076126"/>
    <lineage>
        <taxon>Bacteria</taxon>
        <taxon>Bacillati</taxon>
        <taxon>Actinomycetota</taxon>
        <taxon>Actinomycetes</taxon>
        <taxon>Micromonosporales</taxon>
        <taxon>Micromonosporaceae</taxon>
    </lineage>
</organism>
<evidence type="ECO:0000259" key="3">
    <source>
        <dbReference type="PROSITE" id="PS01031"/>
    </source>
</evidence>
<evidence type="ECO:0000313" key="4">
    <source>
        <dbReference type="EMBL" id="GFJ81673.1"/>
    </source>
</evidence>
<keyword evidence="5" id="KW-1185">Reference proteome</keyword>
<gene>
    <name evidence="4" type="ORF">Phou_058530</name>
</gene>
<dbReference type="AlphaFoldDB" id="A0A6V8K900"/>
<reference evidence="4 5" key="2">
    <citation type="submission" date="2020-03" db="EMBL/GenBank/DDBJ databases">
        <authorList>
            <person name="Ichikawa N."/>
            <person name="Kimura A."/>
            <person name="Kitahashi Y."/>
            <person name="Uohara A."/>
        </authorList>
    </citation>
    <scope>NUCLEOTIDE SEQUENCE [LARGE SCALE GENOMIC DNA]</scope>
    <source>
        <strain evidence="4 5">NBRC 108639</strain>
    </source>
</reference>
<accession>A0A6V8K900</accession>
<dbReference type="RefSeq" id="WP_173061192.1">
    <property type="nucleotide sequence ID" value="NZ_BAABGO010000095.1"/>
</dbReference>
<feature type="domain" description="SHSP" evidence="3">
    <location>
        <begin position="20"/>
        <end position="132"/>
    </location>
</feature>
<dbReference type="Pfam" id="PF00011">
    <property type="entry name" value="HSP20"/>
    <property type="match status" value="1"/>
</dbReference>
<sequence length="137" mass="14993">MSTITRTRVLTPLEWVNNLSLFPFLAPGIRIEEFLEGETYVIRAELPGIDPAKDVTVTCVDGGLRLHVERAAGRKDSTHSEFHYGSFYRSVPLPAGAREDTITAEYADGILTIKLLVGEVEAEGKPIPITVAAAKKK</sequence>
<dbReference type="CDD" id="cd06464">
    <property type="entry name" value="ACD_sHsps-like"/>
    <property type="match status" value="1"/>
</dbReference>
<dbReference type="Gene3D" id="2.60.40.790">
    <property type="match status" value="1"/>
</dbReference>
<comment type="similarity">
    <text evidence="1 2">Belongs to the small heat shock protein (HSP20) family.</text>
</comment>
<dbReference type="InterPro" id="IPR008978">
    <property type="entry name" value="HSP20-like_chaperone"/>
</dbReference>
<evidence type="ECO:0000313" key="5">
    <source>
        <dbReference type="Proteomes" id="UP000482800"/>
    </source>
</evidence>
<dbReference type="PROSITE" id="PS01031">
    <property type="entry name" value="SHSP"/>
    <property type="match status" value="1"/>
</dbReference>
<name>A0A6V8K900_9ACTN</name>
<dbReference type="EMBL" id="BLPF01000002">
    <property type="protein sequence ID" value="GFJ81673.1"/>
    <property type="molecule type" value="Genomic_DNA"/>
</dbReference>
<dbReference type="SUPFAM" id="SSF49764">
    <property type="entry name" value="HSP20-like chaperones"/>
    <property type="match status" value="1"/>
</dbReference>
<dbReference type="InterPro" id="IPR002068">
    <property type="entry name" value="A-crystallin/Hsp20_dom"/>
</dbReference>
<proteinExistence type="inferred from homology"/>
<protein>
    <recommendedName>
        <fullName evidence="3">SHSP domain-containing protein</fullName>
    </recommendedName>
</protein>
<evidence type="ECO:0000256" key="2">
    <source>
        <dbReference type="RuleBase" id="RU003616"/>
    </source>
</evidence>
<comment type="caution">
    <text evidence="4">The sequence shown here is derived from an EMBL/GenBank/DDBJ whole genome shotgun (WGS) entry which is preliminary data.</text>
</comment>
<evidence type="ECO:0000256" key="1">
    <source>
        <dbReference type="PROSITE-ProRule" id="PRU00285"/>
    </source>
</evidence>
<dbReference type="Proteomes" id="UP000482800">
    <property type="component" value="Unassembled WGS sequence"/>
</dbReference>